<keyword evidence="1" id="KW-1133">Transmembrane helix</keyword>
<keyword evidence="1" id="KW-0472">Membrane</keyword>
<evidence type="ECO:0000313" key="2">
    <source>
        <dbReference type="EMBL" id="PZR17562.1"/>
    </source>
</evidence>
<reference evidence="2 3" key="1">
    <citation type="submission" date="2017-08" db="EMBL/GenBank/DDBJ databases">
        <title>Infants hospitalized years apart are colonized by the same room-sourced microbial strains.</title>
        <authorList>
            <person name="Brooks B."/>
            <person name="Olm M.R."/>
            <person name="Firek B.A."/>
            <person name="Baker R."/>
            <person name="Thomas B.C."/>
            <person name="Morowitz M.J."/>
            <person name="Banfield J.F."/>
        </authorList>
    </citation>
    <scope>NUCLEOTIDE SEQUENCE [LARGE SCALE GENOMIC DNA]</scope>
    <source>
        <strain evidence="2">S2_003_000_R2_14</strain>
    </source>
</reference>
<dbReference type="AlphaFoldDB" id="A0A2W5TSI0"/>
<sequence>MSEHLSSLQLDEVAAGLAPAPEHLTGCAECASKLSALKTQNAAFLALPRAQAQLKSMAIEKPQRRAMLWLVPLAAAIAIGVFVQRDDASERLKGRASIVLLDSKNEPVTEASVGQKLTLAVGGAGAKSVKVVEVETGETIFSGAIAQGARVPLMQLEVTPGDVTLRAEFDDGASAQVRLRVK</sequence>
<protein>
    <submittedName>
        <fullName evidence="2">Uncharacterized protein</fullName>
    </submittedName>
</protein>
<evidence type="ECO:0000313" key="3">
    <source>
        <dbReference type="Proteomes" id="UP000249061"/>
    </source>
</evidence>
<organism evidence="2 3">
    <name type="scientific">Archangium gephyra</name>
    <dbReference type="NCBI Taxonomy" id="48"/>
    <lineage>
        <taxon>Bacteria</taxon>
        <taxon>Pseudomonadati</taxon>
        <taxon>Myxococcota</taxon>
        <taxon>Myxococcia</taxon>
        <taxon>Myxococcales</taxon>
        <taxon>Cystobacterineae</taxon>
        <taxon>Archangiaceae</taxon>
        <taxon>Archangium</taxon>
    </lineage>
</organism>
<dbReference type="Proteomes" id="UP000249061">
    <property type="component" value="Unassembled WGS sequence"/>
</dbReference>
<dbReference type="EMBL" id="QFQP01000002">
    <property type="protein sequence ID" value="PZR17562.1"/>
    <property type="molecule type" value="Genomic_DNA"/>
</dbReference>
<feature type="transmembrane region" description="Helical" evidence="1">
    <location>
        <begin position="66"/>
        <end position="83"/>
    </location>
</feature>
<keyword evidence="1" id="KW-0812">Transmembrane</keyword>
<gene>
    <name evidence="2" type="ORF">DI536_04405</name>
</gene>
<evidence type="ECO:0000256" key="1">
    <source>
        <dbReference type="SAM" id="Phobius"/>
    </source>
</evidence>
<accession>A0A2W5TSI0</accession>
<name>A0A2W5TSI0_9BACT</name>
<comment type="caution">
    <text evidence="2">The sequence shown here is derived from an EMBL/GenBank/DDBJ whole genome shotgun (WGS) entry which is preliminary data.</text>
</comment>
<proteinExistence type="predicted"/>